<dbReference type="PROSITE" id="PS50262">
    <property type="entry name" value="G_PROTEIN_RECEP_F1_2"/>
    <property type="match status" value="1"/>
</dbReference>
<dbReference type="AlphaFoldDB" id="A0A819B9B0"/>
<accession>A0A819B9B0</accession>
<keyword evidence="4" id="KW-0297">G-protein coupled receptor</keyword>
<dbReference type="SUPFAM" id="SSF81321">
    <property type="entry name" value="Family A G protein-coupled receptor-like"/>
    <property type="match status" value="1"/>
</dbReference>
<sequence length="348" mass="39319">MASNSTVSSSASFITELQNISRYLSLSSGFFLFVTGLVGNFLNMITFFSLGHYKQNPCSLYMLTKAMLESSALLVGLGTRILSAGYQIDWSLTNRAWCKIRRCWIPTNNVISFSLLAMQSIDVFLCSSPSATLRQKSNIKYARLIVIGIFIFGFLHSTPFLFYQDIVTSASGATSCITINAAYNQYQTYFLNLCLYVIIPIAVISIFGLLTYYNIHSLNKQQQQQRRTLSTLSRQMTRMSMYNIVIVILFVAPYGIIQLYALLTTGIAKTSSRIAQENVVSTFSSIYFYGAFSSSFYCYCVSSKRFREQVWAIFTNLSVNIRRGRNQVQPFSIGNTRFATVQNQSIRI</sequence>
<name>A0A819B9B0_9BILA</name>
<keyword evidence="3 8" id="KW-1133">Transmembrane helix</keyword>
<dbReference type="InterPro" id="IPR017452">
    <property type="entry name" value="GPCR_Rhodpsn_7TM"/>
</dbReference>
<dbReference type="InterPro" id="IPR000276">
    <property type="entry name" value="GPCR_Rhodpsn"/>
</dbReference>
<evidence type="ECO:0000256" key="2">
    <source>
        <dbReference type="ARBA" id="ARBA00022692"/>
    </source>
</evidence>
<dbReference type="GO" id="GO:0005886">
    <property type="term" value="C:plasma membrane"/>
    <property type="evidence" value="ECO:0007669"/>
    <property type="project" value="TreeGrafter"/>
</dbReference>
<dbReference type="Pfam" id="PF00001">
    <property type="entry name" value="7tm_1"/>
    <property type="match status" value="1"/>
</dbReference>
<comment type="subcellular location">
    <subcellularLocation>
        <location evidence="1">Membrane</location>
        <topology evidence="1">Multi-pass membrane protein</topology>
    </subcellularLocation>
</comment>
<evidence type="ECO:0000256" key="1">
    <source>
        <dbReference type="ARBA" id="ARBA00004141"/>
    </source>
</evidence>
<dbReference type="EMBL" id="CAJOAZ010001317">
    <property type="protein sequence ID" value="CAF3798197.1"/>
    <property type="molecule type" value="Genomic_DNA"/>
</dbReference>
<proteinExistence type="predicted"/>
<evidence type="ECO:0000256" key="3">
    <source>
        <dbReference type="ARBA" id="ARBA00022989"/>
    </source>
</evidence>
<protein>
    <recommendedName>
        <fullName evidence="9">G-protein coupled receptors family 1 profile domain-containing protein</fullName>
    </recommendedName>
</protein>
<dbReference type="Proteomes" id="UP000663844">
    <property type="component" value="Unassembled WGS sequence"/>
</dbReference>
<reference evidence="10" key="1">
    <citation type="submission" date="2021-02" db="EMBL/GenBank/DDBJ databases">
        <authorList>
            <person name="Nowell W R."/>
        </authorList>
    </citation>
    <scope>NUCLEOTIDE SEQUENCE</scope>
</reference>
<feature type="transmembrane region" description="Helical" evidence="8">
    <location>
        <begin position="241"/>
        <end position="263"/>
    </location>
</feature>
<feature type="transmembrane region" description="Helical" evidence="8">
    <location>
        <begin position="283"/>
        <end position="301"/>
    </location>
</feature>
<evidence type="ECO:0000256" key="5">
    <source>
        <dbReference type="ARBA" id="ARBA00023136"/>
    </source>
</evidence>
<feature type="transmembrane region" description="Helical" evidence="8">
    <location>
        <begin position="141"/>
        <end position="162"/>
    </location>
</feature>
<keyword evidence="7" id="KW-0807">Transducer</keyword>
<keyword evidence="2 8" id="KW-0812">Transmembrane</keyword>
<evidence type="ECO:0000313" key="11">
    <source>
        <dbReference type="Proteomes" id="UP000663844"/>
    </source>
</evidence>
<gene>
    <name evidence="10" type="ORF">OXD698_LOCUS18092</name>
</gene>
<keyword evidence="6" id="KW-0675">Receptor</keyword>
<evidence type="ECO:0000256" key="4">
    <source>
        <dbReference type="ARBA" id="ARBA00023040"/>
    </source>
</evidence>
<evidence type="ECO:0000313" key="10">
    <source>
        <dbReference type="EMBL" id="CAF3798197.1"/>
    </source>
</evidence>
<dbReference type="GO" id="GO:0004930">
    <property type="term" value="F:G protein-coupled receptor activity"/>
    <property type="evidence" value="ECO:0007669"/>
    <property type="project" value="UniProtKB-KW"/>
</dbReference>
<dbReference type="PANTHER" id="PTHR24243:SF230">
    <property type="entry name" value="G-PROTEIN COUPLED RECEPTORS FAMILY 1 PROFILE DOMAIN-CONTAINING PROTEIN"/>
    <property type="match status" value="1"/>
</dbReference>
<comment type="caution">
    <text evidence="10">The sequence shown here is derived from an EMBL/GenBank/DDBJ whole genome shotgun (WGS) entry which is preliminary data.</text>
</comment>
<evidence type="ECO:0000256" key="6">
    <source>
        <dbReference type="ARBA" id="ARBA00023170"/>
    </source>
</evidence>
<feature type="domain" description="G-protein coupled receptors family 1 profile" evidence="9">
    <location>
        <begin position="39"/>
        <end position="299"/>
    </location>
</feature>
<dbReference type="PANTHER" id="PTHR24243">
    <property type="entry name" value="G-PROTEIN COUPLED RECEPTOR"/>
    <property type="match status" value="1"/>
</dbReference>
<dbReference type="Gene3D" id="1.20.1070.10">
    <property type="entry name" value="Rhodopsin 7-helix transmembrane proteins"/>
    <property type="match status" value="1"/>
</dbReference>
<evidence type="ECO:0000256" key="8">
    <source>
        <dbReference type="SAM" id="Phobius"/>
    </source>
</evidence>
<feature type="transmembrane region" description="Helical" evidence="8">
    <location>
        <begin position="30"/>
        <end position="50"/>
    </location>
</feature>
<evidence type="ECO:0000259" key="9">
    <source>
        <dbReference type="PROSITE" id="PS50262"/>
    </source>
</evidence>
<organism evidence="10 11">
    <name type="scientific">Adineta steineri</name>
    <dbReference type="NCBI Taxonomy" id="433720"/>
    <lineage>
        <taxon>Eukaryota</taxon>
        <taxon>Metazoa</taxon>
        <taxon>Spiralia</taxon>
        <taxon>Gnathifera</taxon>
        <taxon>Rotifera</taxon>
        <taxon>Eurotatoria</taxon>
        <taxon>Bdelloidea</taxon>
        <taxon>Adinetida</taxon>
        <taxon>Adinetidae</taxon>
        <taxon>Adineta</taxon>
    </lineage>
</organism>
<evidence type="ECO:0000256" key="7">
    <source>
        <dbReference type="ARBA" id="ARBA00023224"/>
    </source>
</evidence>
<keyword evidence="5 8" id="KW-0472">Membrane</keyword>
<feature type="transmembrane region" description="Helical" evidence="8">
    <location>
        <begin position="189"/>
        <end position="213"/>
    </location>
</feature>